<feature type="domain" description="Integrase p58-like C-terminal" evidence="5">
    <location>
        <begin position="727"/>
        <end position="757"/>
    </location>
</feature>
<dbReference type="AlphaFoldDB" id="A0A7R9EGD3"/>
<dbReference type="Gene3D" id="1.10.1740.100">
    <property type="entry name" value="Set2, Rpb1 interacting domain"/>
    <property type="match status" value="1"/>
</dbReference>
<accession>A0A7R9EGD3</accession>
<sequence>MFDHAYNCYQGLQGDNLGRDLSGDCGRDCRKGCFATEKLHGGEFCHHPSVSRLRNYMVCFATEKLHGGEFCHHPSVSRQRNYIVMEEEKTVSGLNASKLCFCVKNTEEETQDGLFSLGTNVVKYSAEGRQLGRPYLNNELSITLGSSVVQWCISLRVRVCYLRYLENTLHTNLKCSSQSNTNNTFSEDDIKRCAFQMEKEALQACMVVILYQRAMVKMISEIKRHTQENKLHSSLEDFVPCSNDKCIQTDDCDDVKPVIVQTNTLPPSPVDSISGEVLTNTFKERQDVSSRLEDDQEELCVKQERVSPPPPESSPSNCREQPILTLEHYPFIASQLQQPNLHYPPQFGHELPYFYFQQPPPPPPPPPPLPEPPTEPTLNTPVLTCGDVQPMSQKFSTLPQTSEQNGTESCPILVHVTNVTTVQKDTGLSHIGLIHPQLHPNNIEIIPEENWAIVNRRYSQNETPKSTPDIKQYDFSELVTEESVNYSTVSSNITDLDEEPEDSEPPSPTEYFVEITDTAQQLFEGTEIPFSAIIAADSDTISIDSHDRLKRKAETDINLSKKQCKDSTNFISNNISSNNRVKKWVSLQDDGSSKDIVWVIERHSQEIALSEILMAISDKTMKKARVRKRFIELFGSNDGDILCSDKEIIMFKDRISSWIVKYLMPFYRQRRITSRALFKYLARHIANSIINKDWYPGSPYEGGQRVWLISSAVKRGCSPKLHRPSEGPYVMIKRVSYVTYRVKKGQKGLVVHFNRLKLYQALDTEGENKEATKIVGEPEKREEEKELSNQLSREGQNTHLLQQEHLQVKLVPANVRAGAESERRYPKGDSRVPERYQAGYNLVGTGCEKRDS</sequence>
<reference evidence="6" key="1">
    <citation type="submission" date="2020-11" db="EMBL/GenBank/DDBJ databases">
        <authorList>
            <person name="Tran Van P."/>
        </authorList>
    </citation>
    <scope>NUCLEOTIDE SEQUENCE</scope>
</reference>
<feature type="region of interest" description="Disordered" evidence="3">
    <location>
        <begin position="815"/>
        <end position="836"/>
    </location>
</feature>
<evidence type="ECO:0000256" key="1">
    <source>
        <dbReference type="ARBA" id="ARBA00004123"/>
    </source>
</evidence>
<dbReference type="InterPro" id="IPR013257">
    <property type="entry name" value="SRI"/>
</dbReference>
<dbReference type="Gene3D" id="6.10.250.3140">
    <property type="match status" value="1"/>
</dbReference>
<feature type="region of interest" description="Disordered" evidence="3">
    <location>
        <begin position="489"/>
        <end position="508"/>
    </location>
</feature>
<dbReference type="InterPro" id="IPR038190">
    <property type="entry name" value="SRI_sf"/>
</dbReference>
<feature type="compositionally biased region" description="Pro residues" evidence="3">
    <location>
        <begin position="358"/>
        <end position="375"/>
    </location>
</feature>
<dbReference type="GO" id="GO:0005694">
    <property type="term" value="C:chromosome"/>
    <property type="evidence" value="ECO:0007669"/>
    <property type="project" value="InterPro"/>
</dbReference>
<feature type="region of interest" description="Disordered" evidence="3">
    <location>
        <begin position="285"/>
        <end position="319"/>
    </location>
</feature>
<dbReference type="GO" id="GO:0006355">
    <property type="term" value="P:regulation of DNA-templated transcription"/>
    <property type="evidence" value="ECO:0007669"/>
    <property type="project" value="InterPro"/>
</dbReference>
<comment type="subcellular location">
    <subcellularLocation>
        <location evidence="1">Nucleus</location>
    </subcellularLocation>
</comment>
<organism evidence="6">
    <name type="scientific">Timema monikensis</name>
    <dbReference type="NCBI Taxonomy" id="170555"/>
    <lineage>
        <taxon>Eukaryota</taxon>
        <taxon>Metazoa</taxon>
        <taxon>Ecdysozoa</taxon>
        <taxon>Arthropoda</taxon>
        <taxon>Hexapoda</taxon>
        <taxon>Insecta</taxon>
        <taxon>Pterygota</taxon>
        <taxon>Neoptera</taxon>
        <taxon>Polyneoptera</taxon>
        <taxon>Phasmatodea</taxon>
        <taxon>Timematodea</taxon>
        <taxon>Timematoidea</taxon>
        <taxon>Timematidae</taxon>
        <taxon>Timema</taxon>
    </lineage>
</organism>
<gene>
    <name evidence="6" type="ORF">TMSB3V08_LOCUS10159</name>
</gene>
<feature type="domain" description="Set2 Rpb1 interacting" evidence="4">
    <location>
        <begin position="654"/>
        <end position="693"/>
    </location>
</feature>
<dbReference type="Pfam" id="PF08236">
    <property type="entry name" value="SRI"/>
    <property type="match status" value="1"/>
</dbReference>
<name>A0A7R9EGD3_9NEOP</name>
<evidence type="ECO:0000256" key="2">
    <source>
        <dbReference type="ARBA" id="ARBA00023242"/>
    </source>
</evidence>
<dbReference type="InterPro" id="IPR054465">
    <property type="entry name" value="Integrase_p58-like_C"/>
</dbReference>
<dbReference type="EMBL" id="OB796485">
    <property type="protein sequence ID" value="CAD7433485.1"/>
    <property type="molecule type" value="Genomic_DNA"/>
</dbReference>
<feature type="compositionally biased region" description="Basic and acidic residues" evidence="3">
    <location>
        <begin position="819"/>
        <end position="834"/>
    </location>
</feature>
<feature type="compositionally biased region" description="Basic and acidic residues" evidence="3">
    <location>
        <begin position="285"/>
        <end position="305"/>
    </location>
</feature>
<evidence type="ECO:0000256" key="3">
    <source>
        <dbReference type="SAM" id="MobiDB-lite"/>
    </source>
</evidence>
<evidence type="ECO:0000259" key="4">
    <source>
        <dbReference type="Pfam" id="PF08236"/>
    </source>
</evidence>
<feature type="compositionally biased region" description="Acidic residues" evidence="3">
    <location>
        <begin position="495"/>
        <end position="504"/>
    </location>
</feature>
<evidence type="ECO:0000313" key="6">
    <source>
        <dbReference type="EMBL" id="CAD7433485.1"/>
    </source>
</evidence>
<dbReference type="Pfam" id="PF22938">
    <property type="entry name" value="Integrase_p58_C"/>
    <property type="match status" value="1"/>
</dbReference>
<protein>
    <submittedName>
        <fullName evidence="6">Uncharacterized protein</fullName>
    </submittedName>
</protein>
<proteinExistence type="predicted"/>
<evidence type="ECO:0000259" key="5">
    <source>
        <dbReference type="Pfam" id="PF22938"/>
    </source>
</evidence>
<feature type="region of interest" description="Disordered" evidence="3">
    <location>
        <begin position="352"/>
        <end position="377"/>
    </location>
</feature>
<keyword evidence="2" id="KW-0539">Nucleus</keyword>